<proteinExistence type="predicted"/>
<dbReference type="RefSeq" id="WP_143085727.1">
    <property type="nucleotide sequence ID" value="NZ_FOTC01000002.1"/>
</dbReference>
<sequence>MNPITFLTRRLGRDAGTAYECRNCATRYRIQYHVCPTCESFSVEAETQMWAEERRQPDS</sequence>
<dbReference type="Proteomes" id="UP000199607">
    <property type="component" value="Unassembled WGS sequence"/>
</dbReference>
<keyword evidence="2" id="KW-1185">Reference proteome</keyword>
<reference evidence="2" key="1">
    <citation type="submission" date="2016-10" db="EMBL/GenBank/DDBJ databases">
        <authorList>
            <person name="Varghese N."/>
            <person name="Submissions S."/>
        </authorList>
    </citation>
    <scope>NUCLEOTIDE SEQUENCE [LARGE SCALE GENOMIC DNA]</scope>
    <source>
        <strain evidence="2">CGMCC 1.7738</strain>
    </source>
</reference>
<organism evidence="1 2">
    <name type="scientific">Halogranum rubrum</name>
    <dbReference type="NCBI Taxonomy" id="553466"/>
    <lineage>
        <taxon>Archaea</taxon>
        <taxon>Methanobacteriati</taxon>
        <taxon>Methanobacteriota</taxon>
        <taxon>Stenosarchaea group</taxon>
        <taxon>Halobacteria</taxon>
        <taxon>Halobacteriales</taxon>
        <taxon>Haloferacaceae</taxon>
    </lineage>
</organism>
<accession>A0A1I4F741</accession>
<evidence type="ECO:0000313" key="2">
    <source>
        <dbReference type="Proteomes" id="UP000199607"/>
    </source>
</evidence>
<evidence type="ECO:0000313" key="1">
    <source>
        <dbReference type="EMBL" id="SFL13724.1"/>
    </source>
</evidence>
<protein>
    <recommendedName>
        <fullName evidence="3">Small CPxCG-related zinc finger protein</fullName>
    </recommendedName>
</protein>
<dbReference type="EMBL" id="FOTC01000002">
    <property type="protein sequence ID" value="SFL13724.1"/>
    <property type="molecule type" value="Genomic_DNA"/>
</dbReference>
<evidence type="ECO:0008006" key="3">
    <source>
        <dbReference type="Google" id="ProtNLM"/>
    </source>
</evidence>
<dbReference type="AlphaFoldDB" id="A0A1I4F741"/>
<name>A0A1I4F741_9EURY</name>
<dbReference type="STRING" id="553466.SAMN04487950_2671"/>
<gene>
    <name evidence="1" type="ORF">SAMN04487950_2671</name>
</gene>